<feature type="domain" description="Xylose isomerase-like TIM barrel" evidence="1">
    <location>
        <begin position="25"/>
        <end position="247"/>
    </location>
</feature>
<keyword evidence="2" id="KW-0413">Isomerase</keyword>
<dbReference type="InterPro" id="IPR050312">
    <property type="entry name" value="IolE/XylAMocC-like"/>
</dbReference>
<keyword evidence="3" id="KW-1185">Reference proteome</keyword>
<reference evidence="2 3" key="1">
    <citation type="journal article" date="2005" name="Int. J. Syst. Evol. Microbiol.">
        <title>Bacillus litoralis sp. nov., isolated from a tidal flat of the Yellow Sea in Korea.</title>
        <authorList>
            <person name="Yoon J.H."/>
            <person name="Oh T.K."/>
        </authorList>
    </citation>
    <scope>NUCLEOTIDE SEQUENCE [LARGE SCALE GENOMIC DNA]</scope>
    <source>
        <strain evidence="2 3">SW-211</strain>
    </source>
</reference>
<protein>
    <submittedName>
        <fullName evidence="2">Sugar phosphate isomerase/epimerase</fullName>
    </submittedName>
</protein>
<proteinExistence type="predicted"/>
<accession>A0A5C6VYB4</accession>
<dbReference type="RefSeq" id="WP_146948688.1">
    <property type="nucleotide sequence ID" value="NZ_VOQF01000006.1"/>
</dbReference>
<evidence type="ECO:0000259" key="1">
    <source>
        <dbReference type="Pfam" id="PF01261"/>
    </source>
</evidence>
<dbReference type="AlphaFoldDB" id="A0A5C6VYB4"/>
<dbReference type="EMBL" id="VOQF01000006">
    <property type="protein sequence ID" value="TXC90541.1"/>
    <property type="molecule type" value="Genomic_DNA"/>
</dbReference>
<gene>
    <name evidence="2" type="ORF">FS935_11515</name>
</gene>
<dbReference type="Gene3D" id="3.20.20.150">
    <property type="entry name" value="Divalent-metal-dependent TIM barrel enzymes"/>
    <property type="match status" value="1"/>
</dbReference>
<dbReference type="SUPFAM" id="SSF51658">
    <property type="entry name" value="Xylose isomerase-like"/>
    <property type="match status" value="1"/>
</dbReference>
<dbReference type="InterPro" id="IPR036237">
    <property type="entry name" value="Xyl_isomerase-like_sf"/>
</dbReference>
<name>A0A5C6VYB4_9BACI</name>
<evidence type="ECO:0000313" key="3">
    <source>
        <dbReference type="Proteomes" id="UP000321363"/>
    </source>
</evidence>
<organism evidence="2 3">
    <name type="scientific">Metabacillus litoralis</name>
    <dbReference type="NCBI Taxonomy" id="152268"/>
    <lineage>
        <taxon>Bacteria</taxon>
        <taxon>Bacillati</taxon>
        <taxon>Bacillota</taxon>
        <taxon>Bacilli</taxon>
        <taxon>Bacillales</taxon>
        <taxon>Bacillaceae</taxon>
        <taxon>Metabacillus</taxon>
    </lineage>
</organism>
<evidence type="ECO:0000313" key="2">
    <source>
        <dbReference type="EMBL" id="TXC90541.1"/>
    </source>
</evidence>
<dbReference type="PANTHER" id="PTHR12110">
    <property type="entry name" value="HYDROXYPYRUVATE ISOMERASE"/>
    <property type="match status" value="1"/>
</dbReference>
<dbReference type="PANTHER" id="PTHR12110:SF41">
    <property type="entry name" value="INOSOSE DEHYDRATASE"/>
    <property type="match status" value="1"/>
</dbReference>
<dbReference type="GO" id="GO:0016853">
    <property type="term" value="F:isomerase activity"/>
    <property type="evidence" value="ECO:0007669"/>
    <property type="project" value="UniProtKB-KW"/>
</dbReference>
<dbReference type="Proteomes" id="UP000321363">
    <property type="component" value="Unassembled WGS sequence"/>
</dbReference>
<dbReference type="OrthoDB" id="9798407at2"/>
<comment type="caution">
    <text evidence="2">The sequence shown here is derived from an EMBL/GenBank/DDBJ whole genome shotgun (WGS) entry which is preliminary data.</text>
</comment>
<dbReference type="InterPro" id="IPR013022">
    <property type="entry name" value="Xyl_isomerase-like_TIM-brl"/>
</dbReference>
<sequence>MTNIPIAIQLYTLREETKKDFAGTLQRVAEIGFDGVEFAGFEGLDAQEVKELLDHNNLKAASSHISLEELKNNLNQVINDQKIIGSKYVVCPYLAEDQRSEEDYQSLISFLDETGEKLKAEGITLCYHNHDFELQKLQDGRTALESIFNDTNAENLHTELDVYWLTKVEEDPVEWLNRYKGRTPLVHLKDMTTDDEKFFAELGTGGVEIDAILELGNELNVEWWIVEQDVCRRPAFESIERSFNYLKRK</sequence>
<dbReference type="Pfam" id="PF01261">
    <property type="entry name" value="AP_endonuc_2"/>
    <property type="match status" value="1"/>
</dbReference>